<dbReference type="RefSeq" id="WP_183369260.1">
    <property type="nucleotide sequence ID" value="NZ_BAABHL010000048.1"/>
</dbReference>
<evidence type="ECO:0000313" key="1">
    <source>
        <dbReference type="EMBL" id="MBB4134034.1"/>
    </source>
</evidence>
<keyword evidence="2" id="KW-1185">Reference proteome</keyword>
<dbReference type="Proteomes" id="UP000551501">
    <property type="component" value="Unassembled WGS sequence"/>
</dbReference>
<name>A0A840EUL3_9ACTN</name>
<sequence length="192" mass="20446">MSWFSGFDVHLDTAADRGIDVEPIIERAAAHHPLPTETPAAALYWRAADDLAADSVVTARDALDAANLHLADQRLTSLSTVVAAESTSRWAQHPDRDDLTAALAAAHAHTGLAPEHLVHAAGRHRDVDDLTGILRNLGAVTSSRTAPAALPGDDPAAVEAARAAHQRYQNIVEVARRELDHTPPAWISQLGP</sequence>
<protein>
    <submittedName>
        <fullName evidence="1">Uncharacterized protein</fullName>
    </submittedName>
</protein>
<dbReference type="AlphaFoldDB" id="A0A840EUL3"/>
<evidence type="ECO:0000313" key="2">
    <source>
        <dbReference type="Proteomes" id="UP000551501"/>
    </source>
</evidence>
<proteinExistence type="predicted"/>
<accession>A0A840EUL3</accession>
<organism evidence="1 2">
    <name type="scientific">Gordonia humi</name>
    <dbReference type="NCBI Taxonomy" id="686429"/>
    <lineage>
        <taxon>Bacteria</taxon>
        <taxon>Bacillati</taxon>
        <taxon>Actinomycetota</taxon>
        <taxon>Actinomycetes</taxon>
        <taxon>Mycobacteriales</taxon>
        <taxon>Gordoniaceae</taxon>
        <taxon>Gordonia</taxon>
    </lineage>
</organism>
<dbReference type="EMBL" id="JACIFP010000001">
    <property type="protein sequence ID" value="MBB4134034.1"/>
    <property type="molecule type" value="Genomic_DNA"/>
</dbReference>
<reference evidence="1 2" key="1">
    <citation type="submission" date="2020-08" db="EMBL/GenBank/DDBJ databases">
        <title>Sequencing the genomes of 1000 actinobacteria strains.</title>
        <authorList>
            <person name="Klenk H.-P."/>
        </authorList>
    </citation>
    <scope>NUCLEOTIDE SEQUENCE [LARGE SCALE GENOMIC DNA]</scope>
    <source>
        <strain evidence="1 2">DSM 45298</strain>
    </source>
</reference>
<comment type="caution">
    <text evidence="1">The sequence shown here is derived from an EMBL/GenBank/DDBJ whole genome shotgun (WGS) entry which is preliminary data.</text>
</comment>
<gene>
    <name evidence="1" type="ORF">BKA16_000586</name>
</gene>